<proteinExistence type="predicted"/>
<comment type="caution">
    <text evidence="2">The sequence shown here is derived from an EMBL/GenBank/DDBJ whole genome shotgun (WGS) entry which is preliminary data.</text>
</comment>
<dbReference type="RefSeq" id="WP_116592260.1">
    <property type="nucleotide sequence ID" value="NZ_MZGS01000023.1"/>
</dbReference>
<keyword evidence="3" id="KW-1185">Reference proteome</keyword>
<evidence type="ECO:0000313" key="3">
    <source>
        <dbReference type="Proteomes" id="UP000251717"/>
    </source>
</evidence>
<reference evidence="2 3" key="1">
    <citation type="submission" date="2017-03" db="EMBL/GenBank/DDBJ databases">
        <title>Genome sequence of Methanobrevibacter thaueri.</title>
        <authorList>
            <person name="Poehlein A."/>
            <person name="Seedorf H."/>
            <person name="Daniel R."/>
        </authorList>
    </citation>
    <scope>NUCLEOTIDE SEQUENCE [LARGE SCALE GENOMIC DNA]</scope>
    <source>
        <strain evidence="2 3">DSM 11995</strain>
    </source>
</reference>
<dbReference type="InterPro" id="IPR007712">
    <property type="entry name" value="RelE/ParE_toxin"/>
</dbReference>
<evidence type="ECO:0000256" key="1">
    <source>
        <dbReference type="ARBA" id="ARBA00022649"/>
    </source>
</evidence>
<dbReference type="SUPFAM" id="SSF143011">
    <property type="entry name" value="RelE-like"/>
    <property type="match status" value="1"/>
</dbReference>
<gene>
    <name evidence="2" type="ORF">MBBTH_13180</name>
</gene>
<dbReference type="AlphaFoldDB" id="A0A315XLG4"/>
<dbReference type="Gene3D" id="3.30.2310.20">
    <property type="entry name" value="RelE-like"/>
    <property type="match status" value="1"/>
</dbReference>
<evidence type="ECO:0008006" key="4">
    <source>
        <dbReference type="Google" id="ProtNLM"/>
    </source>
</evidence>
<dbReference type="OrthoDB" id="97626at2157"/>
<protein>
    <recommendedName>
        <fullName evidence="4">Plasmid stabilization system protein</fullName>
    </recommendedName>
</protein>
<evidence type="ECO:0000313" key="2">
    <source>
        <dbReference type="EMBL" id="PWB86904.1"/>
    </source>
</evidence>
<organism evidence="2 3">
    <name type="scientific">Methanobrevibacter thaueri</name>
    <dbReference type="NCBI Taxonomy" id="190975"/>
    <lineage>
        <taxon>Archaea</taxon>
        <taxon>Methanobacteriati</taxon>
        <taxon>Methanobacteriota</taxon>
        <taxon>Methanomada group</taxon>
        <taxon>Methanobacteria</taxon>
        <taxon>Methanobacteriales</taxon>
        <taxon>Methanobacteriaceae</taxon>
        <taxon>Methanobrevibacter</taxon>
    </lineage>
</organism>
<keyword evidence="1" id="KW-1277">Toxin-antitoxin system</keyword>
<accession>A0A315XLG4</accession>
<sequence length="99" mass="11908">MPSNSLNVNYELFEDKRAIKFMDKHSDDEKLLRRIYNKYCLLACDPYNEAESSFKSRKCPKCKKTRVGNYRIIYFIKESTKEVEIIDIGPRRAIYKKWD</sequence>
<dbReference type="Pfam" id="PF05016">
    <property type="entry name" value="ParE_toxin"/>
    <property type="match status" value="1"/>
</dbReference>
<dbReference type="EMBL" id="MZGS01000023">
    <property type="protein sequence ID" value="PWB86904.1"/>
    <property type="molecule type" value="Genomic_DNA"/>
</dbReference>
<name>A0A315XLG4_9EURY</name>
<dbReference type="Proteomes" id="UP000251717">
    <property type="component" value="Unassembled WGS sequence"/>
</dbReference>
<dbReference type="InterPro" id="IPR035093">
    <property type="entry name" value="RelE/ParE_toxin_dom_sf"/>
</dbReference>